<evidence type="ECO:0000256" key="9">
    <source>
        <dbReference type="SAM" id="MobiDB-lite"/>
    </source>
</evidence>
<evidence type="ECO:0000256" key="3">
    <source>
        <dbReference type="ARBA" id="ARBA00022827"/>
    </source>
</evidence>
<gene>
    <name evidence="11" type="ORF">J3D65DRAFT_661039</name>
</gene>
<dbReference type="SUPFAM" id="SSF51905">
    <property type="entry name" value="FAD/NAD(P)-binding domain"/>
    <property type="match status" value="1"/>
</dbReference>
<dbReference type="SMART" id="SM00543">
    <property type="entry name" value="MIF4G"/>
    <property type="match status" value="1"/>
</dbReference>
<dbReference type="PRINTS" id="PR00411">
    <property type="entry name" value="PNDRDTASEI"/>
</dbReference>
<dbReference type="RefSeq" id="XP_066652529.1">
    <property type="nucleotide sequence ID" value="XM_066802587.1"/>
</dbReference>
<dbReference type="PRINTS" id="PR00368">
    <property type="entry name" value="FADPNR"/>
</dbReference>
<organism evidence="11 12">
    <name type="scientific">Phyllosticta citribraziliensis</name>
    <dbReference type="NCBI Taxonomy" id="989973"/>
    <lineage>
        <taxon>Eukaryota</taxon>
        <taxon>Fungi</taxon>
        <taxon>Dikarya</taxon>
        <taxon>Ascomycota</taxon>
        <taxon>Pezizomycotina</taxon>
        <taxon>Dothideomycetes</taxon>
        <taxon>Dothideomycetes incertae sedis</taxon>
        <taxon>Botryosphaeriales</taxon>
        <taxon>Phyllostictaceae</taxon>
        <taxon>Phyllosticta</taxon>
    </lineage>
</organism>
<protein>
    <recommendedName>
        <fullName evidence="8">Dihydrolipoyl dehydrogenase</fullName>
        <ecNumber evidence="8">1.8.1.4</ecNumber>
    </recommendedName>
</protein>
<feature type="region of interest" description="Disordered" evidence="9">
    <location>
        <begin position="607"/>
        <end position="628"/>
    </location>
</feature>
<comment type="catalytic activity">
    <reaction evidence="8">
        <text>N(6)-[(R)-dihydrolipoyl]-L-lysyl-[protein] + NAD(+) = N(6)-[(R)-lipoyl]-L-lysyl-[protein] + NADH + H(+)</text>
        <dbReference type="Rhea" id="RHEA:15045"/>
        <dbReference type="Rhea" id="RHEA-COMP:10474"/>
        <dbReference type="Rhea" id="RHEA-COMP:10475"/>
        <dbReference type="ChEBI" id="CHEBI:15378"/>
        <dbReference type="ChEBI" id="CHEBI:57540"/>
        <dbReference type="ChEBI" id="CHEBI:57945"/>
        <dbReference type="ChEBI" id="CHEBI:83099"/>
        <dbReference type="ChEBI" id="CHEBI:83100"/>
        <dbReference type="EC" id="1.8.1.4"/>
    </reaction>
</comment>
<dbReference type="PANTHER" id="PTHR22912:SF151">
    <property type="entry name" value="DIHYDROLIPOYL DEHYDROGENASE, MITOCHONDRIAL"/>
    <property type="match status" value="1"/>
</dbReference>
<dbReference type="GeneID" id="92035493"/>
<dbReference type="InterPro" id="IPR016156">
    <property type="entry name" value="FAD/NAD-linked_Rdtase_dimer_sf"/>
</dbReference>
<dbReference type="Gene3D" id="3.30.390.30">
    <property type="match status" value="1"/>
</dbReference>
<evidence type="ECO:0000256" key="6">
    <source>
        <dbReference type="ARBA" id="ARBA00023157"/>
    </source>
</evidence>
<dbReference type="Pfam" id="PF02852">
    <property type="entry name" value="Pyr_redox_dim"/>
    <property type="match status" value="1"/>
</dbReference>
<dbReference type="Pfam" id="PF02854">
    <property type="entry name" value="MIF4G"/>
    <property type="match status" value="1"/>
</dbReference>
<dbReference type="InterPro" id="IPR016024">
    <property type="entry name" value="ARM-type_fold"/>
</dbReference>
<dbReference type="InterPro" id="IPR003891">
    <property type="entry name" value="Initiation_fac_eIF4g_MI"/>
</dbReference>
<keyword evidence="12" id="KW-1185">Reference proteome</keyword>
<dbReference type="NCBIfam" id="TIGR01350">
    <property type="entry name" value="lipoamide_DH"/>
    <property type="match status" value="1"/>
</dbReference>
<evidence type="ECO:0000256" key="4">
    <source>
        <dbReference type="ARBA" id="ARBA00023002"/>
    </source>
</evidence>
<dbReference type="InterPro" id="IPR050151">
    <property type="entry name" value="Class-I_Pyr_Nuc-Dis_Oxidored"/>
</dbReference>
<dbReference type="SUPFAM" id="SSF48371">
    <property type="entry name" value="ARM repeat"/>
    <property type="match status" value="1"/>
</dbReference>
<dbReference type="Pfam" id="PF07992">
    <property type="entry name" value="Pyr_redox_2"/>
    <property type="match status" value="1"/>
</dbReference>
<feature type="compositionally biased region" description="Acidic residues" evidence="9">
    <location>
        <begin position="231"/>
        <end position="299"/>
    </location>
</feature>
<feature type="domain" description="MI" evidence="10">
    <location>
        <begin position="651"/>
        <end position="783"/>
    </location>
</feature>
<dbReference type="InterPro" id="IPR004099">
    <property type="entry name" value="Pyr_nucl-diS_OxRdtase_dimer"/>
</dbReference>
<dbReference type="PANTHER" id="PTHR22912">
    <property type="entry name" value="DISULFIDE OXIDOREDUCTASE"/>
    <property type="match status" value="1"/>
</dbReference>
<dbReference type="EMBL" id="JBBPEH010000010">
    <property type="protein sequence ID" value="KAK7533136.1"/>
    <property type="molecule type" value="Genomic_DNA"/>
</dbReference>
<dbReference type="InterPro" id="IPR036188">
    <property type="entry name" value="FAD/NAD-bd_sf"/>
</dbReference>
<dbReference type="Proteomes" id="UP001360953">
    <property type="component" value="Unassembled WGS sequence"/>
</dbReference>
<accession>A0ABR1LD21</accession>
<keyword evidence="4 8" id="KW-0560">Oxidoreductase</keyword>
<comment type="miscellaneous">
    <text evidence="8">The active site is a redox-active disulfide bond.</text>
</comment>
<dbReference type="SUPFAM" id="SSF55424">
    <property type="entry name" value="FAD/NAD-linked reductases, dimerisation (C-terminal) domain"/>
    <property type="match status" value="1"/>
</dbReference>
<dbReference type="PROSITE" id="PS00076">
    <property type="entry name" value="PYRIDINE_REDOX_1"/>
    <property type="match status" value="1"/>
</dbReference>
<dbReference type="InterPro" id="IPR006258">
    <property type="entry name" value="Lipoamide_DH"/>
</dbReference>
<feature type="compositionally biased region" description="Basic and acidic residues" evidence="9">
    <location>
        <begin position="612"/>
        <end position="628"/>
    </location>
</feature>
<dbReference type="InterPro" id="IPR012999">
    <property type="entry name" value="Pyr_OxRdtase_I_AS"/>
</dbReference>
<keyword evidence="5 8" id="KW-0520">NAD</keyword>
<feature type="compositionally biased region" description="Basic and acidic residues" evidence="9">
    <location>
        <begin position="109"/>
        <end position="133"/>
    </location>
</feature>
<evidence type="ECO:0000256" key="8">
    <source>
        <dbReference type="RuleBase" id="RU003692"/>
    </source>
</evidence>
<keyword evidence="2 8" id="KW-0285">Flavoprotein</keyword>
<dbReference type="InterPro" id="IPR003890">
    <property type="entry name" value="MIF4G-like_typ-3"/>
</dbReference>
<keyword evidence="3 8" id="KW-0274">FAD</keyword>
<evidence type="ECO:0000313" key="11">
    <source>
        <dbReference type="EMBL" id="KAK7533136.1"/>
    </source>
</evidence>
<evidence type="ECO:0000256" key="5">
    <source>
        <dbReference type="ARBA" id="ARBA00023027"/>
    </source>
</evidence>
<dbReference type="Gene3D" id="3.50.50.60">
    <property type="entry name" value="FAD/NAD(P)-binding domain"/>
    <property type="match status" value="2"/>
</dbReference>
<evidence type="ECO:0000256" key="1">
    <source>
        <dbReference type="ARBA" id="ARBA00007532"/>
    </source>
</evidence>
<comment type="similarity">
    <text evidence="1 8">Belongs to the class-I pyridine nucleotide-disulfide oxidoreductase family.</text>
</comment>
<evidence type="ECO:0000313" key="12">
    <source>
        <dbReference type="Proteomes" id="UP001360953"/>
    </source>
</evidence>
<sequence length="1454" mass="161087">MPPRNHGGPKLPRELLDRIGASAPSDRNGRSRNAVTSRKDRRKAERVQKRAVHRPQSRGPRFSRPAAEESQSEDEDDSPPPPPPKSKPAARDAEQKTPKPILKQPEPTAKQDTKKAAKEQESTKGSRKEKRQDGASPPATKKVSKRLQERLDEDDAEIKALEKKLGMKGKKMPKAFEDDGLADLLDGIDDELDFAVSGKRKRTTEDDEWLKNKRRKAGGTLTREESVSDTGSDEEDSEDEELEDGLEDEDLEDSEEEDDVEGDGNGDEDDFSGFSGEEDEADEVDEDLEDEEMDDEESEAIQQPKVRENPYLPPVPAEAKPTGKYIPPSMRGPPTSDAELMTRLRRQTQGLLNRLSEANLITILKDVEQLYSKNPRQYVTSTLIDILLGLICDRTTLQDTFLILHAGFIAAVYKVVGMDFGAQLVERFVSEFDKQYSSFNEETSGKETTNLMSLMAELYNFQAIGSNLVFDYIRLFLEELKEINTELLLRLVRLSGPQLRQDDPSALKDIVIRLQKAVAKAGESNLSVRSKFMVETINNLKNNRMKTGVAASAITSEHTTRMKKTLGSLNNRSIKASEPLRIGLKDIMDTEKKGKWWLVGASWRNEAEENAAEDKTPKEKQKSAKVEPEEIIESGTTDLMQLAKESRMNTDIRRAIFMSIMSASDYKDAHLRLTKLRLKKSQELEIPKVLIHCAGAEQSYNPYYTLIARRLCTEKQLKKAFQFSLWDLFKRMGENEDGDDMDLDEEDGEEALTTRKIVNLGKMFGTLVAENGQPITVLKTLNFAYLRPKTEAFVEVLLSTVILRSQKKASGGRDEKALLDIVMVTKDAPQMARGLQYFFKKKPELRLTDSRCSQRRGSRLIPSERGNSGVEQWLRELSIHVVADITSRAKAAFCRVRTDSRSRPDAPRGTRFRPYRSCPSAVTPDLDSLFLPHLFHPSSPAMFKHLIPKTTTRSFARPLAAPRSAFRHTSSTFYLVDRSKRGYATEAPEKDLVIIGGGVAGYVAAIKAGQAGLSVTCIEKRGSLGGTCLNVGCIPSKSLLNNSHLYHQILHDSKHRGIEVGDVKLNLEQMMKAKDQSVSGLTKGIEFLFKKNNVEYIKGTGAFQDEHTVKVNLLEGGETAVRGKNIIIATGSEATPFPGMTIDEEKVITSTGAIALKQVPNKMVVIGGGIIGLEMASVWSRLGADVTVVEFLGQIGGPGMDVEISKATEKILKKQGIKFKTGTKVSSGEVHSAGVKVAVEAAKGGKEETLDADVVLVAIGRRPYTQGLGIEKVGIETDDRGRLVIDHEYRTKLPHVRVIGDCTFGPMLAHKAEEEAVAAIEYITKNYGHVNYGVIPSVMYTHPEVAWVGQNEAELKQAGINYKVGTFPFSANSRAKTNLDTEGLVKFLADKETDRILGVHIVGPNAGEMIAEAGLAIEYGASSEDVARVCHAHPTLSEAFKEAALNTYDKAIHY</sequence>
<evidence type="ECO:0000259" key="10">
    <source>
        <dbReference type="PROSITE" id="PS51366"/>
    </source>
</evidence>
<comment type="caution">
    <text evidence="11">The sequence shown here is derived from an EMBL/GenBank/DDBJ whole genome shotgun (WGS) entry which is preliminary data.</text>
</comment>
<evidence type="ECO:0000256" key="7">
    <source>
        <dbReference type="ARBA" id="ARBA00023284"/>
    </source>
</evidence>
<keyword evidence="7 8" id="KW-0676">Redox-active center</keyword>
<dbReference type="Gene3D" id="1.25.40.180">
    <property type="match status" value="1"/>
</dbReference>
<proteinExistence type="inferred from homology"/>
<keyword evidence="6" id="KW-1015">Disulfide bond</keyword>
<name>A0ABR1LD21_9PEZI</name>
<reference evidence="11 12" key="1">
    <citation type="submission" date="2024-04" db="EMBL/GenBank/DDBJ databases">
        <title>Phyllosticta paracitricarpa is synonymous to the EU quarantine fungus P. citricarpa based on phylogenomic analyses.</title>
        <authorList>
            <consortium name="Lawrence Berkeley National Laboratory"/>
            <person name="Van ingen-buijs V.A."/>
            <person name="Van westerhoven A.C."/>
            <person name="Haridas S."/>
            <person name="Skiadas P."/>
            <person name="Martin F."/>
            <person name="Groenewald J.Z."/>
            <person name="Crous P.W."/>
            <person name="Seidl M.F."/>
        </authorList>
    </citation>
    <scope>NUCLEOTIDE SEQUENCE [LARGE SCALE GENOMIC DNA]</scope>
    <source>
        <strain evidence="11 12">CPC 17464</strain>
    </source>
</reference>
<dbReference type="SMART" id="SM00544">
    <property type="entry name" value="MA3"/>
    <property type="match status" value="1"/>
</dbReference>
<feature type="region of interest" description="Disordered" evidence="9">
    <location>
        <begin position="192"/>
        <end position="334"/>
    </location>
</feature>
<dbReference type="EC" id="1.8.1.4" evidence="8"/>
<dbReference type="InterPro" id="IPR023753">
    <property type="entry name" value="FAD/NAD-binding_dom"/>
</dbReference>
<evidence type="ECO:0000256" key="2">
    <source>
        <dbReference type="ARBA" id="ARBA00022630"/>
    </source>
</evidence>
<feature type="region of interest" description="Disordered" evidence="9">
    <location>
        <begin position="1"/>
        <end position="157"/>
    </location>
</feature>
<dbReference type="Pfam" id="PF02847">
    <property type="entry name" value="MA3"/>
    <property type="match status" value="1"/>
</dbReference>
<dbReference type="PROSITE" id="PS51366">
    <property type="entry name" value="MI"/>
    <property type="match status" value="1"/>
</dbReference>
<comment type="cofactor">
    <cofactor evidence="8">
        <name>FAD</name>
        <dbReference type="ChEBI" id="CHEBI:57692"/>
    </cofactor>
    <text evidence="8">Binds 1 FAD per subunit.</text>
</comment>